<evidence type="ECO:0000313" key="1">
    <source>
        <dbReference type="EMBL" id="OMI34454.1"/>
    </source>
</evidence>
<gene>
    <name evidence="1" type="ORF">SPAR_36761</name>
</gene>
<organism evidence="1 2">
    <name type="scientific">Streptomyces sparsogenes DSM 40356</name>
    <dbReference type="NCBI Taxonomy" id="1331668"/>
    <lineage>
        <taxon>Bacteria</taxon>
        <taxon>Bacillati</taxon>
        <taxon>Actinomycetota</taxon>
        <taxon>Actinomycetes</taxon>
        <taxon>Kitasatosporales</taxon>
        <taxon>Streptomycetaceae</taxon>
        <taxon>Streptomyces</taxon>
    </lineage>
</organism>
<protein>
    <submittedName>
        <fullName evidence="1">Putative Ni, Fe-hydrogenase</fullName>
    </submittedName>
</protein>
<dbReference type="STRING" id="67365.GCA_001704635_01683"/>
<dbReference type="EMBL" id="ASQP01000469">
    <property type="protein sequence ID" value="OMI34454.1"/>
    <property type="molecule type" value="Genomic_DNA"/>
</dbReference>
<dbReference type="AlphaFoldDB" id="A0A1R1S837"/>
<name>A0A1R1S837_9ACTN</name>
<dbReference type="RefSeq" id="WP_065966544.1">
    <property type="nucleotide sequence ID" value="NZ_ASQP01000469.1"/>
</dbReference>
<reference evidence="1 2" key="1">
    <citation type="submission" date="2013-05" db="EMBL/GenBank/DDBJ databases">
        <title>Genome sequence of Streptomyces sparsogenes DSM 40356.</title>
        <authorList>
            <person name="Coyne S."/>
            <person name="Seebeck F.P."/>
        </authorList>
    </citation>
    <scope>NUCLEOTIDE SEQUENCE [LARGE SCALE GENOMIC DNA]</scope>
    <source>
        <strain evidence="1 2">DSM 40356</strain>
    </source>
</reference>
<dbReference type="Proteomes" id="UP000186168">
    <property type="component" value="Unassembled WGS sequence"/>
</dbReference>
<evidence type="ECO:0000313" key="2">
    <source>
        <dbReference type="Proteomes" id="UP000186168"/>
    </source>
</evidence>
<dbReference type="GeneID" id="96746627"/>
<comment type="caution">
    <text evidence="1">The sequence shown here is derived from an EMBL/GenBank/DDBJ whole genome shotgun (WGS) entry which is preliminary data.</text>
</comment>
<sequence>MTTATHPRTCHCENCDRRRRRAKKQRALNRHLGIPNRLDPTLARHHLAKLRQTMSWVHIAEASGCSAAHLRNIAAGRMSQINRQTHEKIMAVQPAERRDSGFYIDATGSVRRVRALMAIGHSQYAIAEAAKTATCRVWRLAQGQATMRQKLADKIEHAYKQLAHTPGTSTRARSIAAAGDWRDPLWWEDMGGIDDPQAPEHDIPTPRHIVIGENALELEAQGYSRQHAAQRLGVSLSTLETNIRRYRQSLQQAA</sequence>
<keyword evidence="2" id="KW-1185">Reference proteome</keyword>
<accession>A0A1R1S837</accession>
<proteinExistence type="predicted"/>